<organism evidence="3 4">
    <name type="scientific">Cafeteria roenbergensis</name>
    <name type="common">Marine flagellate</name>
    <dbReference type="NCBI Taxonomy" id="33653"/>
    <lineage>
        <taxon>Eukaryota</taxon>
        <taxon>Sar</taxon>
        <taxon>Stramenopiles</taxon>
        <taxon>Bigyra</taxon>
        <taxon>Opalozoa</taxon>
        <taxon>Bicosoecida</taxon>
        <taxon>Cafeteriaceae</taxon>
        <taxon>Cafeteria</taxon>
    </lineage>
</organism>
<dbReference type="Proteomes" id="UP000324907">
    <property type="component" value="Unassembled WGS sequence"/>
</dbReference>
<accession>A0A5A8BYZ2</accession>
<evidence type="ECO:0000313" key="3">
    <source>
        <dbReference type="EMBL" id="KAA0145858.1"/>
    </source>
</evidence>
<gene>
    <name evidence="3" type="ORF">FNF28_07783</name>
</gene>
<dbReference type="AlphaFoldDB" id="A0A5A8BYZ2"/>
<dbReference type="Pfam" id="PF04921">
    <property type="entry name" value="XAP5"/>
    <property type="match status" value="1"/>
</dbReference>
<reference evidence="3 4" key="1">
    <citation type="submission" date="2019-07" db="EMBL/GenBank/DDBJ databases">
        <title>Genomes of Cafeteria roenbergensis.</title>
        <authorList>
            <person name="Fischer M.G."/>
            <person name="Hackl T."/>
            <person name="Roman M."/>
        </authorList>
    </citation>
    <scope>NUCLEOTIDE SEQUENCE [LARGE SCALE GENOMIC DNA]</scope>
    <source>
        <strain evidence="3 4">RCC970-E3</strain>
    </source>
</reference>
<dbReference type="GO" id="GO:0006325">
    <property type="term" value="P:chromatin organization"/>
    <property type="evidence" value="ECO:0007669"/>
    <property type="project" value="TreeGrafter"/>
</dbReference>
<dbReference type="InterPro" id="IPR007005">
    <property type="entry name" value="XAP5"/>
</dbReference>
<dbReference type="EMBL" id="VLTL01000344">
    <property type="protein sequence ID" value="KAA0145858.1"/>
    <property type="molecule type" value="Genomic_DNA"/>
</dbReference>
<proteinExistence type="predicted"/>
<evidence type="ECO:0000259" key="2">
    <source>
        <dbReference type="Pfam" id="PF04921"/>
    </source>
</evidence>
<dbReference type="PANTHER" id="PTHR12722">
    <property type="entry name" value="XAP-5 PROTEIN-RELATED"/>
    <property type="match status" value="1"/>
</dbReference>
<comment type="caution">
    <text evidence="3">The sequence shown here is derived from an EMBL/GenBank/DDBJ whole genome shotgun (WGS) entry which is preliminary data.</text>
</comment>
<dbReference type="PANTHER" id="PTHR12722:SF0">
    <property type="entry name" value="PROTEIN FAM50A"/>
    <property type="match status" value="1"/>
</dbReference>
<name>A0A5A8BYZ2_CAFRO</name>
<evidence type="ECO:0000313" key="4">
    <source>
        <dbReference type="Proteomes" id="UP000324907"/>
    </source>
</evidence>
<dbReference type="InterPro" id="IPR048337">
    <property type="entry name" value="FAM50A/XAP5_C"/>
</dbReference>
<feature type="domain" description="FAM50A/XAP5 C-terminal" evidence="2">
    <location>
        <begin position="89"/>
        <end position="227"/>
    </location>
</feature>
<dbReference type="GO" id="GO:0005634">
    <property type="term" value="C:nucleus"/>
    <property type="evidence" value="ECO:0007669"/>
    <property type="project" value="InterPro"/>
</dbReference>
<evidence type="ECO:0000256" key="1">
    <source>
        <dbReference type="SAM" id="MobiDB-lite"/>
    </source>
</evidence>
<protein>
    <recommendedName>
        <fullName evidence="2">FAM50A/XAP5 C-terminal domain-containing protein</fullName>
    </recommendedName>
</protein>
<sequence length="232" mass="26347">MSSSFRYADPGVVAQDGSKSGAKAAHFAKQRKSERSSAATASKRPRFEKDPTANAWFLATPHTEAGLEAARRQLAAEWEAQQEAIKKQKIEVTYSYWDGSGHRRRMMVPKGATISKFLDWVREDLLKDFPEMRGTSSGDLLFIKEDLIIPGNCSFYDLIASKARGKSGPLFTFAAQDEVRVVDDARVEREDSHPGKVVQRHWYDKNKHVFPASRWELYDPTVNYAERYRVKG</sequence>
<feature type="region of interest" description="Disordered" evidence="1">
    <location>
        <begin position="1"/>
        <end position="46"/>
    </location>
</feature>